<evidence type="ECO:0000313" key="2">
    <source>
        <dbReference type="Proteomes" id="UP001056479"/>
    </source>
</evidence>
<accession>A0A9E7E0W2</accession>
<keyword evidence="2" id="KW-1185">Reference proteome</keyword>
<dbReference type="Gene3D" id="3.10.150.10">
    <property type="entry name" value="DNA Polymerase III, subunit A, domain 2"/>
    <property type="match status" value="1"/>
</dbReference>
<evidence type="ECO:0000313" key="1">
    <source>
        <dbReference type="EMBL" id="URA06815.1"/>
    </source>
</evidence>
<sequence>MAKSPAAKRARKPKDAANGAASLIEALKFVALAQQKEGTPVQTHCVVSEGRAMAFNGIFATGHLIEDDLSACPHTTRLLDALGKCGANLSITQLDSGRLSVKSGGFKAFIPCVQFNELPIIEPDAPCAAIDDRLKAGFDLVAPILSETAQKAMFAGALLQAGSIVGTNGHVLVEFWHGIDLPPGLLIPKAALQAITKTSKKLARFGFSPNSATFFFEDDSFIKTQLYSEPYPDYGRIFPANVNPWPLPVGFFEGIRKVQSLSDDKIAYFDAAGFMVKDAQKNQAGSYEIEGLKQGLAFNMEYLSIVEPIFKQVDFEAEPGKAVFFGENARGALMGIRS</sequence>
<dbReference type="Proteomes" id="UP001056479">
    <property type="component" value="Segment"/>
</dbReference>
<organism evidence="1 2">
    <name type="scientific">Xanthomonas phage Langgrundblatt1</name>
    <dbReference type="NCBI Taxonomy" id="2939128"/>
    <lineage>
        <taxon>Viruses</taxon>
        <taxon>Duplodnaviria</taxon>
        <taxon>Heunggongvirae</taxon>
        <taxon>Uroviricota</taxon>
        <taxon>Caudoviricetes</taxon>
        <taxon>Stanbaylleyvirinae</taxon>
        <taxon>Shirevirus</taxon>
        <taxon>Shirevirus langgrundblatt1</taxon>
    </lineage>
</organism>
<proteinExistence type="predicted"/>
<dbReference type="EMBL" id="ON189042">
    <property type="protein sequence ID" value="URA06815.1"/>
    <property type="molecule type" value="Genomic_DNA"/>
</dbReference>
<reference evidence="1" key="1">
    <citation type="journal article" date="2022" name="Viruses">
        <title>Isolation of novel Xanthomonas phages for the plant pathogens X. translucens and X. campestris.</title>
        <authorList>
            <person name="Erdrich S.H."/>
            <person name="Sharma V."/>
            <person name="Schurr U."/>
            <person name="Arsova B."/>
            <person name="Frunzke J."/>
        </authorList>
    </citation>
    <scope>NUCLEOTIDE SEQUENCE</scope>
</reference>
<gene>
    <name evidence="1" type="ORF">Langgrundblatt1_BL10050</name>
</gene>
<protein>
    <submittedName>
        <fullName evidence="1">Replicative clamp</fullName>
    </submittedName>
</protein>
<name>A0A9E7E0W2_9CAUD</name>